<keyword evidence="9" id="KW-1185">Reference proteome</keyword>
<dbReference type="InterPro" id="IPR046977">
    <property type="entry name" value="RsmC/RlmG"/>
</dbReference>
<feature type="domain" description="RlmG N-terminal" evidence="7">
    <location>
        <begin position="49"/>
        <end position="212"/>
    </location>
</feature>
<evidence type="ECO:0000256" key="3">
    <source>
        <dbReference type="ARBA" id="ARBA00022603"/>
    </source>
</evidence>
<evidence type="ECO:0000313" key="9">
    <source>
        <dbReference type="Proteomes" id="UP000535437"/>
    </source>
</evidence>
<keyword evidence="1" id="KW-0963">Cytoplasm</keyword>
<evidence type="ECO:0000259" key="7">
    <source>
        <dbReference type="Pfam" id="PF26049"/>
    </source>
</evidence>
<keyword evidence="2" id="KW-0698">rRNA processing</keyword>
<dbReference type="AlphaFoldDB" id="A0A7Z0GP77"/>
<dbReference type="RefSeq" id="WP_246348855.1">
    <property type="nucleotide sequence ID" value="NZ_JACCFY010000001.1"/>
</dbReference>
<dbReference type="GO" id="GO:0003676">
    <property type="term" value="F:nucleic acid binding"/>
    <property type="evidence" value="ECO:0007669"/>
    <property type="project" value="InterPro"/>
</dbReference>
<evidence type="ECO:0000256" key="5">
    <source>
        <dbReference type="SAM" id="MobiDB-lite"/>
    </source>
</evidence>
<evidence type="ECO:0000256" key="4">
    <source>
        <dbReference type="ARBA" id="ARBA00022679"/>
    </source>
</evidence>
<evidence type="ECO:0000256" key="2">
    <source>
        <dbReference type="ARBA" id="ARBA00022552"/>
    </source>
</evidence>
<organism evidence="8 9">
    <name type="scientific">Nesterenkonia xinjiangensis</name>
    <dbReference type="NCBI Taxonomy" id="225327"/>
    <lineage>
        <taxon>Bacteria</taxon>
        <taxon>Bacillati</taxon>
        <taxon>Actinomycetota</taxon>
        <taxon>Actinomycetes</taxon>
        <taxon>Micrococcales</taxon>
        <taxon>Micrococcaceae</taxon>
        <taxon>Nesterenkonia</taxon>
    </lineage>
</organism>
<comment type="caution">
    <text evidence="8">The sequence shown here is derived from an EMBL/GenBank/DDBJ whole genome shotgun (WGS) entry which is preliminary data.</text>
</comment>
<proteinExistence type="predicted"/>
<dbReference type="GO" id="GO:0052914">
    <property type="term" value="F:16S rRNA (guanine(1207)-N(2))-methyltransferase activity"/>
    <property type="evidence" value="ECO:0007669"/>
    <property type="project" value="UniProtKB-EC"/>
</dbReference>
<dbReference type="PROSITE" id="PS00092">
    <property type="entry name" value="N6_MTASE"/>
    <property type="match status" value="1"/>
</dbReference>
<dbReference type="InterPro" id="IPR029063">
    <property type="entry name" value="SAM-dependent_MTases_sf"/>
</dbReference>
<sequence length="421" mass="44577">MTPMTPVTPEDQHGPPLPAGRTPEVVASALSQDQILAPLRQHPPEAPGADAADRLLLDTAAAWFSAGHPTRDIAVIDDRWGALTLGLLAGVPQPSAQLLRVGQDTRGAEIALVANAARLGLSAELGAITRGPGVTAELLAGAHTVLMPLPRSLETLADWAWTVAEHAAEDVVLLAGGRDKHMTRSMNDVLSAQFTDVVPGRGRGKARVITARGPRRGREAPFPRRHTHRDVTDLGLDQDLTLCAEGAVYGGTSLDPGTRFLLSTLAGDAGGELLPHGGEVLDLGCGNGTIAAWAALRDPRAQVVAVDQSASAVTSTRRTAETAGVADRVRTVHDDALSSWEDGSVSTILLNPPFHRGNAVDPSVAHRLFSDVGRVLRPGGKLLCVWNSHLRHRLMLQREVGPTRQLARNPKFTVTESTKPD</sequence>
<accession>A0A7Z0GP77</accession>
<reference evidence="8 9" key="1">
    <citation type="submission" date="2020-07" db="EMBL/GenBank/DDBJ databases">
        <title>Sequencing the genomes of 1000 actinobacteria strains.</title>
        <authorList>
            <person name="Klenk H.-P."/>
        </authorList>
    </citation>
    <scope>NUCLEOTIDE SEQUENCE [LARGE SCALE GENOMIC DNA]</scope>
    <source>
        <strain evidence="8 9">DSM 15475</strain>
    </source>
</reference>
<protein>
    <submittedName>
        <fullName evidence="8">16S rRNA (Guanine1207-N2)-methyltransferase</fullName>
        <ecNumber evidence="8">2.1.1.172</ecNumber>
    </submittedName>
</protein>
<dbReference type="EMBL" id="JACCFY010000001">
    <property type="protein sequence ID" value="NYJ79358.1"/>
    <property type="molecule type" value="Genomic_DNA"/>
</dbReference>
<name>A0A7Z0GP77_9MICC</name>
<dbReference type="CDD" id="cd02440">
    <property type="entry name" value="AdoMet_MTases"/>
    <property type="match status" value="1"/>
</dbReference>
<dbReference type="InterPro" id="IPR058679">
    <property type="entry name" value="RlmG_N"/>
</dbReference>
<evidence type="ECO:0000313" key="8">
    <source>
        <dbReference type="EMBL" id="NYJ79358.1"/>
    </source>
</evidence>
<evidence type="ECO:0000256" key="1">
    <source>
        <dbReference type="ARBA" id="ARBA00022490"/>
    </source>
</evidence>
<dbReference type="Gene3D" id="3.40.50.150">
    <property type="entry name" value="Vaccinia Virus protein VP39"/>
    <property type="match status" value="2"/>
</dbReference>
<dbReference type="SUPFAM" id="SSF53335">
    <property type="entry name" value="S-adenosyl-L-methionine-dependent methyltransferases"/>
    <property type="match status" value="1"/>
</dbReference>
<feature type="region of interest" description="Disordered" evidence="5">
    <location>
        <begin position="1"/>
        <end position="22"/>
    </location>
</feature>
<dbReference type="EC" id="2.1.1.172" evidence="8"/>
<dbReference type="InterPro" id="IPR002052">
    <property type="entry name" value="DNA_methylase_N6_adenine_CS"/>
</dbReference>
<dbReference type="PANTHER" id="PTHR47816">
    <property type="entry name" value="RIBOSOMAL RNA SMALL SUBUNIT METHYLTRANSFERASE C"/>
    <property type="match status" value="1"/>
</dbReference>
<dbReference type="Pfam" id="PF26049">
    <property type="entry name" value="RLMG_N"/>
    <property type="match status" value="1"/>
</dbReference>
<evidence type="ECO:0000259" key="6">
    <source>
        <dbReference type="Pfam" id="PF05175"/>
    </source>
</evidence>
<dbReference type="InterPro" id="IPR007848">
    <property type="entry name" value="Small_mtfrase_dom"/>
</dbReference>
<feature type="domain" description="Methyltransferase small" evidence="6">
    <location>
        <begin position="240"/>
        <end position="415"/>
    </location>
</feature>
<keyword evidence="4 8" id="KW-0808">Transferase</keyword>
<gene>
    <name evidence="8" type="ORF">HNR09_002769</name>
</gene>
<dbReference type="PANTHER" id="PTHR47816:SF5">
    <property type="entry name" value="RIBOSOMAL RNA LARGE SUBUNIT METHYLTRANSFERASE G"/>
    <property type="match status" value="1"/>
</dbReference>
<keyword evidence="3 8" id="KW-0489">Methyltransferase</keyword>
<dbReference type="Proteomes" id="UP000535437">
    <property type="component" value="Unassembled WGS sequence"/>
</dbReference>
<dbReference type="Pfam" id="PF05175">
    <property type="entry name" value="MTS"/>
    <property type="match status" value="1"/>
</dbReference>